<keyword evidence="4" id="KW-0479">Metal-binding</keyword>
<comment type="caution">
    <text evidence="8">The sequence shown here is derived from an EMBL/GenBank/DDBJ whole genome shotgun (WGS) entry which is preliminary data.</text>
</comment>
<reference evidence="8 9" key="1">
    <citation type="journal article" date="2016" name="Sci. Rep.">
        <title>Metabolic traits of an uncultured archaeal lineage -MSBL1- from brine pools of the Red Sea.</title>
        <authorList>
            <person name="Mwirichia R."/>
            <person name="Alam I."/>
            <person name="Rashid M."/>
            <person name="Vinu M."/>
            <person name="Ba-Alawi W."/>
            <person name="Anthony Kamau A."/>
            <person name="Kamanda Ngugi D."/>
            <person name="Goker M."/>
            <person name="Klenk H.P."/>
            <person name="Bajic V."/>
            <person name="Stingl U."/>
        </authorList>
    </citation>
    <scope>NUCLEOTIDE SEQUENCE [LARGE SCALE GENOMIC DNA]</scope>
    <source>
        <strain evidence="8">SCGC-AAA382F02</strain>
    </source>
</reference>
<dbReference type="SFLD" id="SFLDG01067">
    <property type="entry name" value="SPASM/twitch_domain_containing"/>
    <property type="match status" value="1"/>
</dbReference>
<keyword evidence="6" id="KW-0411">Iron-sulfur</keyword>
<dbReference type="PANTHER" id="PTHR11228:SF7">
    <property type="entry name" value="PQQA PEPTIDE CYCLASE"/>
    <property type="match status" value="1"/>
</dbReference>
<gene>
    <name evidence="8" type="ORF">AKJ53_01720</name>
</gene>
<dbReference type="GO" id="GO:0046872">
    <property type="term" value="F:metal ion binding"/>
    <property type="evidence" value="ECO:0007669"/>
    <property type="project" value="UniProtKB-KW"/>
</dbReference>
<dbReference type="SFLD" id="SFLDG01386">
    <property type="entry name" value="main_SPASM_domain-containing"/>
    <property type="match status" value="1"/>
</dbReference>
<keyword evidence="3" id="KW-0949">S-adenosyl-L-methionine</keyword>
<dbReference type="NCBIfam" id="TIGR04085">
    <property type="entry name" value="rSAM_more_4Fe4S"/>
    <property type="match status" value="1"/>
</dbReference>
<evidence type="ECO:0000313" key="9">
    <source>
        <dbReference type="Proteomes" id="UP000070491"/>
    </source>
</evidence>
<proteinExistence type="predicted"/>
<dbReference type="SFLD" id="SFLDS00029">
    <property type="entry name" value="Radical_SAM"/>
    <property type="match status" value="1"/>
</dbReference>
<dbReference type="SUPFAM" id="SSF102114">
    <property type="entry name" value="Radical SAM enzymes"/>
    <property type="match status" value="1"/>
</dbReference>
<dbReference type="InterPro" id="IPR058240">
    <property type="entry name" value="rSAM_sf"/>
</dbReference>
<dbReference type="EMBL" id="LHYG01000024">
    <property type="protein sequence ID" value="KXB05941.1"/>
    <property type="molecule type" value="Genomic_DNA"/>
</dbReference>
<evidence type="ECO:0000256" key="5">
    <source>
        <dbReference type="ARBA" id="ARBA00023004"/>
    </source>
</evidence>
<keyword evidence="9" id="KW-1185">Reference proteome</keyword>
<dbReference type="InterPro" id="IPR013785">
    <property type="entry name" value="Aldolase_TIM"/>
</dbReference>
<dbReference type="InterPro" id="IPR023885">
    <property type="entry name" value="4Fe4S-binding_SPASM_dom"/>
</dbReference>
<dbReference type="PROSITE" id="PS51918">
    <property type="entry name" value="RADICAL_SAM"/>
    <property type="match status" value="1"/>
</dbReference>
<dbReference type="GO" id="GO:0003824">
    <property type="term" value="F:catalytic activity"/>
    <property type="evidence" value="ECO:0007669"/>
    <property type="project" value="InterPro"/>
</dbReference>
<keyword evidence="2" id="KW-0004">4Fe-4S</keyword>
<accession>A0A133VHM3</accession>
<evidence type="ECO:0000256" key="4">
    <source>
        <dbReference type="ARBA" id="ARBA00022723"/>
    </source>
</evidence>
<dbReference type="InterPro" id="IPR007197">
    <property type="entry name" value="rSAM"/>
</dbReference>
<evidence type="ECO:0000256" key="1">
    <source>
        <dbReference type="ARBA" id="ARBA00001966"/>
    </source>
</evidence>
<dbReference type="GO" id="GO:0051539">
    <property type="term" value="F:4 iron, 4 sulfur cluster binding"/>
    <property type="evidence" value="ECO:0007669"/>
    <property type="project" value="UniProtKB-KW"/>
</dbReference>
<dbReference type="PANTHER" id="PTHR11228">
    <property type="entry name" value="RADICAL SAM DOMAIN PROTEIN"/>
    <property type="match status" value="1"/>
</dbReference>
<dbReference type="Proteomes" id="UP000070491">
    <property type="component" value="Unassembled WGS sequence"/>
</dbReference>
<dbReference type="CDD" id="cd01335">
    <property type="entry name" value="Radical_SAM"/>
    <property type="match status" value="1"/>
</dbReference>
<dbReference type="InterPro" id="IPR050377">
    <property type="entry name" value="Radical_SAM_PqqE_MftC-like"/>
</dbReference>
<feature type="domain" description="Radical SAM core" evidence="7">
    <location>
        <begin position="1"/>
        <end position="231"/>
    </location>
</feature>
<sequence length="353" mass="40911">MGIRTPFIRLTDICQLSCEHCYASSGVKNPNELNTQQWAQALQKIAQHAPRVTLLGGEPTLLPNFRELLTYACKLYDDVTIQTNGINIPHKTLQHLEHEFGGPPSNLTIAISIEGNEELHESIRGKNTFEETIDSLKQYGIEYKGIKYEEDDDPAMRGYQTGIRITITKKLNPHQLPDLVKYFNEKLHSPVTLVRFLEKGRGTKKWTPSKKQLANLYQITQKLQNEGYTIDMFDSPYYAWDKDKREKYKEHFKNRGVCEVMRGERMNIEPDGTITPCFMLTDDEHEIGHILETPWNEIENKLTEFAEKQREKKLIEEPCQECEYSELCQGGCVYLNSDKRLDNRCPIEHLEVN</sequence>
<evidence type="ECO:0000256" key="3">
    <source>
        <dbReference type="ARBA" id="ARBA00022691"/>
    </source>
</evidence>
<name>A0A133VHM3_9EURY</name>
<dbReference type="Pfam" id="PF04055">
    <property type="entry name" value="Radical_SAM"/>
    <property type="match status" value="1"/>
</dbReference>
<dbReference type="PIRSF" id="PIRSF037420">
    <property type="entry name" value="PQQ_syn_pqqE"/>
    <property type="match status" value="1"/>
</dbReference>
<dbReference type="Gene3D" id="3.20.20.70">
    <property type="entry name" value="Aldolase class I"/>
    <property type="match status" value="1"/>
</dbReference>
<protein>
    <recommendedName>
        <fullName evidence="7">Radical SAM core domain-containing protein</fullName>
    </recommendedName>
</protein>
<comment type="cofactor">
    <cofactor evidence="1">
        <name>[4Fe-4S] cluster</name>
        <dbReference type="ChEBI" id="CHEBI:49883"/>
    </cofactor>
</comment>
<dbReference type="Pfam" id="PF13186">
    <property type="entry name" value="SPASM"/>
    <property type="match status" value="1"/>
</dbReference>
<keyword evidence="5" id="KW-0408">Iron</keyword>
<evidence type="ECO:0000259" key="7">
    <source>
        <dbReference type="PROSITE" id="PS51918"/>
    </source>
</evidence>
<dbReference type="InterPro" id="IPR017200">
    <property type="entry name" value="PqqE-like"/>
</dbReference>
<evidence type="ECO:0000256" key="6">
    <source>
        <dbReference type="ARBA" id="ARBA00023014"/>
    </source>
</evidence>
<dbReference type="AlphaFoldDB" id="A0A133VHM3"/>
<organism evidence="8 9">
    <name type="scientific">candidate division MSBL1 archaeon SCGC-AAA382F02</name>
    <dbReference type="NCBI Taxonomy" id="1698282"/>
    <lineage>
        <taxon>Archaea</taxon>
        <taxon>Methanobacteriati</taxon>
        <taxon>Methanobacteriota</taxon>
        <taxon>candidate division MSBL1</taxon>
    </lineage>
</organism>
<evidence type="ECO:0000256" key="2">
    <source>
        <dbReference type="ARBA" id="ARBA00022485"/>
    </source>
</evidence>
<evidence type="ECO:0000313" key="8">
    <source>
        <dbReference type="EMBL" id="KXB05941.1"/>
    </source>
</evidence>